<keyword evidence="2" id="KW-1185">Reference proteome</keyword>
<reference evidence="1" key="1">
    <citation type="journal article" date="2021" name="New Phytol.">
        <title>Evolutionary innovations through gain and loss of genes in the ectomycorrhizal Boletales.</title>
        <authorList>
            <person name="Wu G."/>
            <person name="Miyauchi S."/>
            <person name="Morin E."/>
            <person name="Kuo A."/>
            <person name="Drula E."/>
            <person name="Varga T."/>
            <person name="Kohler A."/>
            <person name="Feng B."/>
            <person name="Cao Y."/>
            <person name="Lipzen A."/>
            <person name="Daum C."/>
            <person name="Hundley H."/>
            <person name="Pangilinan J."/>
            <person name="Johnson J."/>
            <person name="Barry K."/>
            <person name="LaButti K."/>
            <person name="Ng V."/>
            <person name="Ahrendt S."/>
            <person name="Min B."/>
            <person name="Choi I.G."/>
            <person name="Park H."/>
            <person name="Plett J.M."/>
            <person name="Magnuson J."/>
            <person name="Spatafora J.W."/>
            <person name="Nagy L.G."/>
            <person name="Henrissat B."/>
            <person name="Grigoriev I.V."/>
            <person name="Yang Z.L."/>
            <person name="Xu J."/>
            <person name="Martin F.M."/>
        </authorList>
    </citation>
    <scope>NUCLEOTIDE SEQUENCE</scope>
    <source>
        <strain evidence="1">ATCC 28755</strain>
    </source>
</reference>
<evidence type="ECO:0000313" key="2">
    <source>
        <dbReference type="Proteomes" id="UP000790377"/>
    </source>
</evidence>
<evidence type="ECO:0000313" key="1">
    <source>
        <dbReference type="EMBL" id="KAH7911748.1"/>
    </source>
</evidence>
<name>A0ACB8AFL6_9AGAM</name>
<gene>
    <name evidence="1" type="ORF">BJ138DRAFT_1149831</name>
</gene>
<proteinExistence type="predicted"/>
<dbReference type="Proteomes" id="UP000790377">
    <property type="component" value="Unassembled WGS sequence"/>
</dbReference>
<dbReference type="EMBL" id="MU267668">
    <property type="protein sequence ID" value="KAH7911748.1"/>
    <property type="molecule type" value="Genomic_DNA"/>
</dbReference>
<organism evidence="1 2">
    <name type="scientific">Hygrophoropsis aurantiaca</name>
    <dbReference type="NCBI Taxonomy" id="72124"/>
    <lineage>
        <taxon>Eukaryota</taxon>
        <taxon>Fungi</taxon>
        <taxon>Dikarya</taxon>
        <taxon>Basidiomycota</taxon>
        <taxon>Agaricomycotina</taxon>
        <taxon>Agaricomycetes</taxon>
        <taxon>Agaricomycetidae</taxon>
        <taxon>Boletales</taxon>
        <taxon>Coniophorineae</taxon>
        <taxon>Hygrophoropsidaceae</taxon>
        <taxon>Hygrophoropsis</taxon>
    </lineage>
</organism>
<protein>
    <submittedName>
        <fullName evidence="1">Uncharacterized protein</fullName>
    </submittedName>
</protein>
<comment type="caution">
    <text evidence="1">The sequence shown here is derived from an EMBL/GenBank/DDBJ whole genome shotgun (WGS) entry which is preliminary data.</text>
</comment>
<sequence length="338" mass="37998">MDWVSIFSPTPEPELQLFDGSADDHTFFKQSEGLHNHDVMLTQSSASALPINTPENVDPRLTNTLCIPTLYLEDEELELLGTPEPYEPAQLPSPQSEMMTFPFSPVPLQRLLPTQSLILTSNNHISDIKFDEELISESTSISAPTRSRQMAGLQSNDPLSPVGSTDTSRYTSARVLEKRKRNPTPSDIGDDEIFVGHDDDGDDDDDWKPSSSSTTHSVKRPRLKRNPAPARKAPPQRSAKRRGSTKSRASAGPKKIVCHNCGKRSFTRQHDLDRHLNTACSTLEQEKLPCKECSQRLSRFDALMRHYSGSHPHATRPTLNEVREYAEELQLKENRNFN</sequence>
<accession>A0ACB8AFL6</accession>